<dbReference type="PROSITE" id="PS51257">
    <property type="entry name" value="PROKAR_LIPOPROTEIN"/>
    <property type="match status" value="1"/>
</dbReference>
<gene>
    <name evidence="1" type="ORF">EAH76_01370</name>
</gene>
<name>A0A502G3W1_9SPHN</name>
<proteinExistence type="predicted"/>
<dbReference type="Pfam" id="PF12915">
    <property type="entry name" value="DUF3833"/>
    <property type="match status" value="1"/>
</dbReference>
<protein>
    <submittedName>
        <fullName evidence="1">DUF3833 family protein</fullName>
    </submittedName>
</protein>
<dbReference type="OrthoDB" id="7391154at2"/>
<evidence type="ECO:0000313" key="1">
    <source>
        <dbReference type="EMBL" id="TPG56251.1"/>
    </source>
</evidence>
<evidence type="ECO:0000313" key="2">
    <source>
        <dbReference type="Proteomes" id="UP000319931"/>
    </source>
</evidence>
<dbReference type="InterPro" id="IPR024409">
    <property type="entry name" value="DUF3833"/>
</dbReference>
<sequence>MTSSDRATRPGIAPLCALIAGLGLAGCVSTTHLASAPAPRFDAVAFFAGRSEGKGVLKIALHRPATTLVEGNGRVTDDGSIVLDQTVRRQGKPATRRQWVLHPVGTDRYTGTLSDAVGPVDGRVDGTVLHLRFAMKGGLQAEQFLDLQPGGTVAQNVMIVRKMGVAVARLDETITRLGR</sequence>
<dbReference type="RefSeq" id="WP_140846993.1">
    <property type="nucleotide sequence ID" value="NZ_RCZC01000001.1"/>
</dbReference>
<dbReference type="EMBL" id="RCZC01000001">
    <property type="protein sequence ID" value="TPG56251.1"/>
    <property type="molecule type" value="Genomic_DNA"/>
</dbReference>
<reference evidence="1 2" key="1">
    <citation type="journal article" date="2019" name="Environ. Microbiol.">
        <title>Species interactions and distinct microbial communities in high Arctic permafrost affected cryosols are associated with the CH4 and CO2 gas fluxes.</title>
        <authorList>
            <person name="Altshuler I."/>
            <person name="Hamel J."/>
            <person name="Turney S."/>
            <person name="Magnuson E."/>
            <person name="Levesque R."/>
            <person name="Greer C."/>
            <person name="Whyte L.G."/>
        </authorList>
    </citation>
    <scope>NUCLEOTIDE SEQUENCE [LARGE SCALE GENOMIC DNA]</scope>
    <source>
        <strain evidence="1 2">E6.1</strain>
    </source>
</reference>
<accession>A0A502G3W1</accession>
<dbReference type="Proteomes" id="UP000319931">
    <property type="component" value="Unassembled WGS sequence"/>
</dbReference>
<keyword evidence="2" id="KW-1185">Reference proteome</keyword>
<dbReference type="AlphaFoldDB" id="A0A502G3W1"/>
<comment type="caution">
    <text evidence="1">The sequence shown here is derived from an EMBL/GenBank/DDBJ whole genome shotgun (WGS) entry which is preliminary data.</text>
</comment>
<organism evidence="1 2">
    <name type="scientific">Sphingomonas glacialis</name>
    <dbReference type="NCBI Taxonomy" id="658225"/>
    <lineage>
        <taxon>Bacteria</taxon>
        <taxon>Pseudomonadati</taxon>
        <taxon>Pseudomonadota</taxon>
        <taxon>Alphaproteobacteria</taxon>
        <taxon>Sphingomonadales</taxon>
        <taxon>Sphingomonadaceae</taxon>
        <taxon>Sphingomonas</taxon>
    </lineage>
</organism>